<keyword evidence="1" id="KW-1133">Transmembrane helix</keyword>
<dbReference type="RefSeq" id="WP_379947514.1">
    <property type="nucleotide sequence ID" value="NZ_JBHMAF010000007.1"/>
</dbReference>
<evidence type="ECO:0000256" key="1">
    <source>
        <dbReference type="SAM" id="Phobius"/>
    </source>
</evidence>
<evidence type="ECO:0000313" key="2">
    <source>
        <dbReference type="EMBL" id="MFB9757200.1"/>
    </source>
</evidence>
<comment type="caution">
    <text evidence="2">The sequence shown here is derived from an EMBL/GenBank/DDBJ whole genome shotgun (WGS) entry which is preliminary data.</text>
</comment>
<keyword evidence="1" id="KW-0812">Transmembrane</keyword>
<evidence type="ECO:0000313" key="3">
    <source>
        <dbReference type="Proteomes" id="UP001589609"/>
    </source>
</evidence>
<organism evidence="2 3">
    <name type="scientific">Ectobacillus funiculus</name>
    <dbReference type="NCBI Taxonomy" id="137993"/>
    <lineage>
        <taxon>Bacteria</taxon>
        <taxon>Bacillati</taxon>
        <taxon>Bacillota</taxon>
        <taxon>Bacilli</taxon>
        <taxon>Bacillales</taxon>
        <taxon>Bacillaceae</taxon>
        <taxon>Ectobacillus</taxon>
    </lineage>
</organism>
<dbReference type="Proteomes" id="UP001589609">
    <property type="component" value="Unassembled WGS sequence"/>
</dbReference>
<keyword evidence="1" id="KW-0472">Membrane</keyword>
<protein>
    <submittedName>
        <fullName evidence="2">Pilin</fullName>
    </submittedName>
</protein>
<name>A0ABV5W9D1_9BACI</name>
<gene>
    <name evidence="2" type="ORF">ACFFMS_01350</name>
</gene>
<reference evidence="2 3" key="1">
    <citation type="submission" date="2024-09" db="EMBL/GenBank/DDBJ databases">
        <authorList>
            <person name="Sun Q."/>
            <person name="Mori K."/>
        </authorList>
    </citation>
    <scope>NUCLEOTIDE SEQUENCE [LARGE SCALE GENOMIC DNA]</scope>
    <source>
        <strain evidence="2 3">JCM 11201</strain>
    </source>
</reference>
<accession>A0ABV5W9D1</accession>
<sequence length="77" mass="8056">MPIIEGLSQLLNDLAGWIAMLALPVLAVIGAKAGIKYANSDDPHEAKSAFDLLKKGVIGVAIAVSATWIASKVMGYF</sequence>
<dbReference type="Pfam" id="PF18895">
    <property type="entry name" value="T4SS_pilin"/>
    <property type="match status" value="1"/>
</dbReference>
<feature type="transmembrane region" description="Helical" evidence="1">
    <location>
        <begin position="56"/>
        <end position="74"/>
    </location>
</feature>
<proteinExistence type="predicted"/>
<dbReference type="EMBL" id="JBHMAF010000007">
    <property type="protein sequence ID" value="MFB9757200.1"/>
    <property type="molecule type" value="Genomic_DNA"/>
</dbReference>
<dbReference type="InterPro" id="IPR043993">
    <property type="entry name" value="T4SS_pilin"/>
</dbReference>
<keyword evidence="3" id="KW-1185">Reference proteome</keyword>
<feature type="transmembrane region" description="Helical" evidence="1">
    <location>
        <begin position="14"/>
        <end position="35"/>
    </location>
</feature>